<sequence length="261" mass="28767">MIPFSLAIPTEIFRQPLKKSIMLAAQTGVTGVQLDDIGELKPAELSETGRRQFLHSLKEVGLSVAAVKYRTRHPLAYEENLDARVAGLKSAMQTAAQLRAKKVTVRLGKLPDEDDSKTNTTLVNILNDVAQWGNHIGVIVALSVATTAPQQLEQLLAKITTGRIGLNFDPVSCLMAGTSPAEILKKFHSQIEQVTGRDAFADVDGLTQETVLGMGQVDWNEIVAMLYESGYQQWLIIDRQESENRLNDVRQGIQFLKQIGM</sequence>
<dbReference type="EMBL" id="UOGL01000266">
    <property type="protein sequence ID" value="VAX38850.1"/>
    <property type="molecule type" value="Genomic_DNA"/>
</dbReference>
<protein>
    <recommendedName>
        <fullName evidence="1">Xylose isomerase-like TIM barrel domain-containing protein</fullName>
    </recommendedName>
</protein>
<accession>A0A3B1DUL8</accession>
<name>A0A3B1DUL8_9ZZZZ</name>
<reference evidence="2" key="1">
    <citation type="submission" date="2018-06" db="EMBL/GenBank/DDBJ databases">
        <authorList>
            <person name="Zhirakovskaya E."/>
        </authorList>
    </citation>
    <scope>NUCLEOTIDE SEQUENCE</scope>
</reference>
<dbReference type="SUPFAM" id="SSF51658">
    <property type="entry name" value="Xylose isomerase-like"/>
    <property type="match status" value="1"/>
</dbReference>
<dbReference type="Pfam" id="PF01261">
    <property type="entry name" value="AP_endonuc_2"/>
    <property type="match status" value="1"/>
</dbReference>
<proteinExistence type="predicted"/>
<dbReference type="PANTHER" id="PTHR12110">
    <property type="entry name" value="HYDROXYPYRUVATE ISOMERASE"/>
    <property type="match status" value="1"/>
</dbReference>
<dbReference type="InterPro" id="IPR050312">
    <property type="entry name" value="IolE/XylAMocC-like"/>
</dbReference>
<evidence type="ECO:0000259" key="1">
    <source>
        <dbReference type="Pfam" id="PF01261"/>
    </source>
</evidence>
<evidence type="ECO:0000313" key="2">
    <source>
        <dbReference type="EMBL" id="VAX38850.1"/>
    </source>
</evidence>
<dbReference type="PANTHER" id="PTHR12110:SF41">
    <property type="entry name" value="INOSOSE DEHYDRATASE"/>
    <property type="match status" value="1"/>
</dbReference>
<dbReference type="AlphaFoldDB" id="A0A3B1DUL8"/>
<dbReference type="InterPro" id="IPR013022">
    <property type="entry name" value="Xyl_isomerase-like_TIM-brl"/>
</dbReference>
<gene>
    <name evidence="2" type="ORF">MNBD_PLANCTO02-3324</name>
</gene>
<dbReference type="Gene3D" id="3.20.20.150">
    <property type="entry name" value="Divalent-metal-dependent TIM barrel enzymes"/>
    <property type="match status" value="1"/>
</dbReference>
<dbReference type="InterPro" id="IPR036237">
    <property type="entry name" value="Xyl_isomerase-like_sf"/>
</dbReference>
<organism evidence="2">
    <name type="scientific">hydrothermal vent metagenome</name>
    <dbReference type="NCBI Taxonomy" id="652676"/>
    <lineage>
        <taxon>unclassified sequences</taxon>
        <taxon>metagenomes</taxon>
        <taxon>ecological metagenomes</taxon>
    </lineage>
</organism>
<feature type="domain" description="Xylose isomerase-like TIM barrel" evidence="1">
    <location>
        <begin position="23"/>
        <end position="258"/>
    </location>
</feature>